<reference evidence="1 3" key="1">
    <citation type="submission" date="2015-07" db="EMBL/GenBank/DDBJ databases">
        <authorList>
            <person name="Cajimat M.N.B."/>
            <person name="Milazzo M.L."/>
            <person name="Fulhorst C.F."/>
        </authorList>
    </citation>
    <scope>NUCLEOTIDE SEQUENCE [LARGE SCALE GENOMIC DNA]</scope>
    <source>
        <strain evidence="1">Single colony</strain>
    </source>
</reference>
<accession>A0A0K3CMF2</accession>
<dbReference type="AlphaFoldDB" id="A0A0K3CMF2"/>
<organism evidence="1 3">
    <name type="scientific">Rhodotorula toruloides</name>
    <name type="common">Yeast</name>
    <name type="synonym">Rhodosporidium toruloides</name>
    <dbReference type="NCBI Taxonomy" id="5286"/>
    <lineage>
        <taxon>Eukaryota</taxon>
        <taxon>Fungi</taxon>
        <taxon>Dikarya</taxon>
        <taxon>Basidiomycota</taxon>
        <taxon>Pucciniomycotina</taxon>
        <taxon>Microbotryomycetes</taxon>
        <taxon>Sporidiobolales</taxon>
        <taxon>Sporidiobolaceae</taxon>
        <taxon>Rhodotorula</taxon>
    </lineage>
</organism>
<evidence type="ECO:0000313" key="4">
    <source>
        <dbReference type="Proteomes" id="UP000239560"/>
    </source>
</evidence>
<gene>
    <name evidence="1" type="primary">FGENESH: predicted gene_8.57</name>
    <name evidence="2" type="ORF">AAT19DRAFT_15754</name>
    <name evidence="1" type="ORF">BN2166_0042020</name>
</gene>
<evidence type="ECO:0000313" key="3">
    <source>
        <dbReference type="Proteomes" id="UP000199069"/>
    </source>
</evidence>
<dbReference type="Proteomes" id="UP000239560">
    <property type="component" value="Unassembled WGS sequence"/>
</dbReference>
<protein>
    <submittedName>
        <fullName evidence="1 2">Proteophosphoglycan ppg4</fullName>
    </submittedName>
</protein>
<evidence type="ECO:0000313" key="2">
    <source>
        <dbReference type="EMBL" id="PRQ73001.1"/>
    </source>
</evidence>
<dbReference type="OrthoDB" id="2520207at2759"/>
<dbReference type="EMBL" id="CWKI01000008">
    <property type="protein sequence ID" value="CTR08341.1"/>
    <property type="molecule type" value="Genomic_DNA"/>
</dbReference>
<keyword evidence="3" id="KW-1185">Reference proteome</keyword>
<proteinExistence type="predicted"/>
<name>A0A0K3CMF2_RHOTO</name>
<reference evidence="2 4" key="2">
    <citation type="journal article" date="2018" name="Elife">
        <title>Functional genomics of lipid metabolism in the oleaginous yeast Rhodosporidium toruloides.</title>
        <authorList>
            <person name="Coradetti S.T."/>
            <person name="Pinel D."/>
            <person name="Geiselman G."/>
            <person name="Ito M."/>
            <person name="Mondo S."/>
            <person name="Reilly M.C."/>
            <person name="Cheng Y.F."/>
            <person name="Bauer S."/>
            <person name="Grigoriev I."/>
            <person name="Gladden J.M."/>
            <person name="Simmons B.A."/>
            <person name="Brem R."/>
            <person name="Arkin A.P."/>
            <person name="Skerker J.M."/>
        </authorList>
    </citation>
    <scope>NUCLEOTIDE SEQUENCE [LARGE SCALE GENOMIC DNA]</scope>
    <source>
        <strain evidence="2 4">NBRC 0880</strain>
    </source>
</reference>
<dbReference type="Proteomes" id="UP000199069">
    <property type="component" value="Unassembled WGS sequence"/>
</dbReference>
<sequence>MTPFDRLPDELVSHILDSHCSPLSGYWDRAFFACFTVCRRWQRLARALLYRGVVKVESHEDCATLVDLAHEEAEQAKRLVLAFRWDGIIGDMVMPYDVLEVAVGKLKQLEAIEVRLDSELSGIVRFQLARLSLGSDVTYDLARTSRPWTFASLVVLVVNLPTAINVGDFTPARVPSLRAAYFAEFYSVRPPDDYLGFDRAFLEQLDTLQLLYSPEAEESRIGTCTYLQLEVTASTLIDRDVAYARRPDIDDGLAEAEAGAQVVDQTYPGIVHVRGSMLATGKPARPFEDIRKKMAQFPNLVTFSVPTYLAAFPAACVTHIASLCEERGVTLLRNSVGDRSDVDYEFWEWAKEEKARAKAAAGP</sequence>
<evidence type="ECO:0000313" key="1">
    <source>
        <dbReference type="EMBL" id="CTR08341.1"/>
    </source>
</evidence>
<dbReference type="EMBL" id="LCTV02000008">
    <property type="protein sequence ID" value="PRQ73001.1"/>
    <property type="molecule type" value="Genomic_DNA"/>
</dbReference>